<dbReference type="AlphaFoldDB" id="A0A1T2DDS0"/>
<gene>
    <name evidence="1" type="ORF">BOV88_13590</name>
</gene>
<evidence type="ECO:0000313" key="2">
    <source>
        <dbReference type="Proteomes" id="UP000190962"/>
    </source>
</evidence>
<dbReference type="EMBL" id="MPNX01000055">
    <property type="protein sequence ID" value="OOY33753.1"/>
    <property type="molecule type" value="Genomic_DNA"/>
</dbReference>
<sequence length="258" mass="29494">MSKEKNFKLLQGEISELQEESFNGLTLKVIRDSSTQRYNEKLGALHRALSYVHHCLPDAFSDLRLPILTVVFGEKVPCQVCWDNTPHGKEVYLFLGDKMMFQYNKSLQDELFSSGEKGPRGVCDQIYDDQKRFIENRALWCCCYSPHEQDYQSPVSAKATAIVVHELGHILHENNDKESFWQNNKIASPKVISADLARQVGSYVIGNNPNEFVAEVFTGLVYGKRYSEGIIKEYEKEGGVLPVWDIRGIILNERGEKR</sequence>
<evidence type="ECO:0000313" key="1">
    <source>
        <dbReference type="EMBL" id="OOY33753.1"/>
    </source>
</evidence>
<dbReference type="RefSeq" id="WP_078453735.1">
    <property type="nucleotide sequence ID" value="NZ_MPNX01000055.1"/>
</dbReference>
<protein>
    <submittedName>
        <fullName evidence="1">Uncharacterized protein</fullName>
    </submittedName>
</protein>
<organism evidence="1 2">
    <name type="scientific">Solemya velum gill symbiont</name>
    <dbReference type="NCBI Taxonomy" id="2340"/>
    <lineage>
        <taxon>Bacteria</taxon>
        <taxon>Pseudomonadati</taxon>
        <taxon>Pseudomonadota</taxon>
        <taxon>Gammaproteobacteria</taxon>
        <taxon>sulfur-oxidizing symbionts</taxon>
    </lineage>
</organism>
<dbReference type="Proteomes" id="UP000190962">
    <property type="component" value="Unassembled WGS sequence"/>
</dbReference>
<reference evidence="1 2" key="1">
    <citation type="submission" date="2016-11" db="EMBL/GenBank/DDBJ databases">
        <title>Mixed transmission modes and dynamic genome evolution in an obligate animal-bacterial symbiosis.</title>
        <authorList>
            <person name="Russell S.L."/>
            <person name="Corbett-Detig R.B."/>
            <person name="Cavanaugh C.M."/>
        </authorList>
    </citation>
    <scope>NUCLEOTIDE SEQUENCE [LARGE SCALE GENOMIC DNA]</scope>
    <source>
        <strain evidence="1">MA-KB16</strain>
    </source>
</reference>
<comment type="caution">
    <text evidence="1">The sequence shown here is derived from an EMBL/GenBank/DDBJ whole genome shotgun (WGS) entry which is preliminary data.</text>
</comment>
<accession>A0A1T2DDS0</accession>
<name>A0A1T2DDS0_SOVGS</name>
<proteinExistence type="predicted"/>